<dbReference type="SMART" id="SM00849">
    <property type="entry name" value="Lactamase_B"/>
    <property type="match status" value="1"/>
</dbReference>
<reference evidence="4 5" key="1">
    <citation type="submission" date="2020-02" db="EMBL/GenBank/DDBJ databases">
        <title>Comparative genomics of sulfur disproportionating microorganisms.</title>
        <authorList>
            <person name="Ward L.M."/>
            <person name="Bertran E."/>
            <person name="Johnston D.T."/>
        </authorList>
    </citation>
    <scope>NUCLEOTIDE SEQUENCE [LARGE SCALE GENOMIC DNA]</scope>
    <source>
        <strain evidence="4 5">DSM 100025</strain>
    </source>
</reference>
<dbReference type="InterPro" id="IPR022712">
    <property type="entry name" value="Beta_Casp"/>
</dbReference>
<feature type="domain" description="Beta-Casp" evidence="3">
    <location>
        <begin position="259"/>
        <end position="385"/>
    </location>
</feature>
<dbReference type="PANTHER" id="PTHR11203:SF37">
    <property type="entry name" value="INTEGRATOR COMPLEX SUBUNIT 11"/>
    <property type="match status" value="1"/>
</dbReference>
<organism evidence="4 5">
    <name type="scientific">Dissulfurirhabdus thermomarina</name>
    <dbReference type="NCBI Taxonomy" id="1765737"/>
    <lineage>
        <taxon>Bacteria</taxon>
        <taxon>Deltaproteobacteria</taxon>
        <taxon>Dissulfurirhabdaceae</taxon>
        <taxon>Dissulfurirhabdus</taxon>
    </lineage>
</organism>
<dbReference type="EMBL" id="JAAGRR010000007">
    <property type="protein sequence ID" value="NDY41514.1"/>
    <property type="molecule type" value="Genomic_DNA"/>
</dbReference>
<dbReference type="InterPro" id="IPR050698">
    <property type="entry name" value="MBL"/>
</dbReference>
<gene>
    <name evidence="4" type="ORF">G3N55_01425</name>
</gene>
<dbReference type="Pfam" id="PF07521">
    <property type="entry name" value="RMMBL"/>
    <property type="match status" value="1"/>
</dbReference>
<evidence type="ECO:0000259" key="3">
    <source>
        <dbReference type="SMART" id="SM01027"/>
    </source>
</evidence>
<feature type="domain" description="Metallo-beta-lactamase" evidence="2">
    <location>
        <begin position="14"/>
        <end position="247"/>
    </location>
</feature>
<evidence type="ECO:0000313" key="4">
    <source>
        <dbReference type="EMBL" id="NDY41514.1"/>
    </source>
</evidence>
<dbReference type="GO" id="GO:0016787">
    <property type="term" value="F:hydrolase activity"/>
    <property type="evidence" value="ECO:0007669"/>
    <property type="project" value="UniProtKB-KW"/>
</dbReference>
<evidence type="ECO:0000259" key="2">
    <source>
        <dbReference type="SMART" id="SM00849"/>
    </source>
</evidence>
<dbReference type="InterPro" id="IPR036866">
    <property type="entry name" value="RibonucZ/Hydroxyglut_hydro"/>
</dbReference>
<protein>
    <submittedName>
        <fullName evidence="4">MBL fold metallo-hydrolase</fullName>
    </submittedName>
</protein>
<comment type="caution">
    <text evidence="4">The sequence shown here is derived from an EMBL/GenBank/DDBJ whole genome shotgun (WGS) entry which is preliminary data.</text>
</comment>
<dbReference type="SUPFAM" id="SSF56281">
    <property type="entry name" value="Metallo-hydrolase/oxidoreductase"/>
    <property type="match status" value="1"/>
</dbReference>
<dbReference type="PANTHER" id="PTHR11203">
    <property type="entry name" value="CLEAVAGE AND POLYADENYLATION SPECIFICITY FACTOR FAMILY MEMBER"/>
    <property type="match status" value="1"/>
</dbReference>
<sequence>MATLTFHGAAGTVTGSCHLFEAGGAAYLLDCGQFQGGPDLEQRNFAPFGFDPREVRGVLLSHGHFDHCGRIPLLVKQGFQGHVICTPPTRDIARLILLDSAYVQREDFRTEHRRLARAGRRARAPLYGVEDVLEAMDRFDRVVEYHAPVELEGGARVVFTAEDAGHILGSAQVLLEYPGADGRSRRLLYTGDLGENERPLQHAPAPPPAPVDVLVMETTYGDRRHRPLEESVAEFRAAVLETVAAGGTVLVPTFALERSQEILYHLGRMKREGVLAPEVPVFLNSPLAIDLTRLYHRHCRFCRPEVAEGLSVGRSPFAFPGVHFTEAPEESRAIHNVPGPKIVLAGSGMMAGGRIRHHLKHLLWKPSTTLIVVGYQAEGTLGREIVEGARRVEVFGEEVAVEARVLTINGFSAHAGQDALLAFARAARPRHVVLVHGEPSAAETFSRLLRGALPEARVTVAREGETLEV</sequence>
<evidence type="ECO:0000256" key="1">
    <source>
        <dbReference type="ARBA" id="ARBA00022801"/>
    </source>
</evidence>
<dbReference type="Gene3D" id="3.60.15.10">
    <property type="entry name" value="Ribonuclease Z/Hydroxyacylglutathione hydrolase-like"/>
    <property type="match status" value="1"/>
</dbReference>
<dbReference type="InterPro" id="IPR001279">
    <property type="entry name" value="Metallo-B-lactamas"/>
</dbReference>
<dbReference type="InterPro" id="IPR011108">
    <property type="entry name" value="RMMBL"/>
</dbReference>
<dbReference type="RefSeq" id="WP_163297673.1">
    <property type="nucleotide sequence ID" value="NZ_JAAGRR010000007.1"/>
</dbReference>
<keyword evidence="5" id="KW-1185">Reference proteome</keyword>
<dbReference type="Pfam" id="PF00753">
    <property type="entry name" value="Lactamase_B"/>
    <property type="match status" value="1"/>
</dbReference>
<dbReference type="AlphaFoldDB" id="A0A6N9TP42"/>
<dbReference type="CDD" id="cd16295">
    <property type="entry name" value="TTHA0252-CPSF-like_MBL-fold"/>
    <property type="match status" value="1"/>
</dbReference>
<proteinExistence type="predicted"/>
<dbReference type="GO" id="GO:0004521">
    <property type="term" value="F:RNA endonuclease activity"/>
    <property type="evidence" value="ECO:0007669"/>
    <property type="project" value="TreeGrafter"/>
</dbReference>
<keyword evidence="1 4" id="KW-0378">Hydrolase</keyword>
<evidence type="ECO:0000313" key="5">
    <source>
        <dbReference type="Proteomes" id="UP000469346"/>
    </source>
</evidence>
<name>A0A6N9TP42_DISTH</name>
<accession>A0A6N9TP42</accession>
<dbReference type="Proteomes" id="UP000469346">
    <property type="component" value="Unassembled WGS sequence"/>
</dbReference>
<dbReference type="Pfam" id="PF10996">
    <property type="entry name" value="Beta-Casp"/>
    <property type="match status" value="1"/>
</dbReference>
<dbReference type="SMART" id="SM01027">
    <property type="entry name" value="Beta-Casp"/>
    <property type="match status" value="1"/>
</dbReference>
<dbReference type="Gene3D" id="3.40.50.10890">
    <property type="match status" value="1"/>
</dbReference>